<name>A0A2I0KLR0_PUNGR</name>
<sequence length="138" mass="14574">MAAIVPQWAVVDFPARVREDPRVLEAGILELATEAEVGFGDLGLGILGVAHGAVPRSGFGGCSRGEGEAAGGAHNGEVGGLLGPRLDTYEANEARQGVGGRGVKEGLDLRKVRCQAQDWMQKRWKTEKQSAEHDQVGD</sequence>
<gene>
    <name evidence="1" type="ORF">CRG98_010430</name>
</gene>
<comment type="caution">
    <text evidence="1">The sequence shown here is derived from an EMBL/GenBank/DDBJ whole genome shotgun (WGS) entry which is preliminary data.</text>
</comment>
<accession>A0A2I0KLR0</accession>
<reference evidence="1 2" key="1">
    <citation type="submission" date="2017-11" db="EMBL/GenBank/DDBJ databases">
        <title>De-novo sequencing of pomegranate (Punica granatum L.) genome.</title>
        <authorList>
            <person name="Akparov Z."/>
            <person name="Amiraslanov A."/>
            <person name="Hajiyeva S."/>
            <person name="Abbasov M."/>
            <person name="Kaur K."/>
            <person name="Hamwieh A."/>
            <person name="Solovyev V."/>
            <person name="Salamov A."/>
            <person name="Braich B."/>
            <person name="Kosarev P."/>
            <person name="Mahmoud A."/>
            <person name="Hajiyev E."/>
            <person name="Babayeva S."/>
            <person name="Izzatullayeva V."/>
            <person name="Mammadov A."/>
            <person name="Mammadov A."/>
            <person name="Sharifova S."/>
            <person name="Ojaghi J."/>
            <person name="Eynullazada K."/>
            <person name="Bayramov B."/>
            <person name="Abdulazimova A."/>
            <person name="Shahmuradov I."/>
        </authorList>
    </citation>
    <scope>NUCLEOTIDE SEQUENCE [LARGE SCALE GENOMIC DNA]</scope>
    <source>
        <strain evidence="2">cv. AG2017</strain>
        <tissue evidence="1">Leaf</tissue>
    </source>
</reference>
<evidence type="ECO:0000313" key="2">
    <source>
        <dbReference type="Proteomes" id="UP000233551"/>
    </source>
</evidence>
<protein>
    <submittedName>
        <fullName evidence="1">Uncharacterized protein</fullName>
    </submittedName>
</protein>
<proteinExistence type="predicted"/>
<evidence type="ECO:0000313" key="1">
    <source>
        <dbReference type="EMBL" id="PKI69163.1"/>
    </source>
</evidence>
<organism evidence="1 2">
    <name type="scientific">Punica granatum</name>
    <name type="common">Pomegranate</name>
    <dbReference type="NCBI Taxonomy" id="22663"/>
    <lineage>
        <taxon>Eukaryota</taxon>
        <taxon>Viridiplantae</taxon>
        <taxon>Streptophyta</taxon>
        <taxon>Embryophyta</taxon>
        <taxon>Tracheophyta</taxon>
        <taxon>Spermatophyta</taxon>
        <taxon>Magnoliopsida</taxon>
        <taxon>eudicotyledons</taxon>
        <taxon>Gunneridae</taxon>
        <taxon>Pentapetalae</taxon>
        <taxon>rosids</taxon>
        <taxon>malvids</taxon>
        <taxon>Myrtales</taxon>
        <taxon>Lythraceae</taxon>
        <taxon>Punica</taxon>
    </lineage>
</organism>
<dbReference type="EMBL" id="PGOL01000520">
    <property type="protein sequence ID" value="PKI69163.1"/>
    <property type="molecule type" value="Genomic_DNA"/>
</dbReference>
<keyword evidence="2" id="KW-1185">Reference proteome</keyword>
<dbReference type="Proteomes" id="UP000233551">
    <property type="component" value="Unassembled WGS sequence"/>
</dbReference>
<dbReference type="AlphaFoldDB" id="A0A2I0KLR0"/>